<dbReference type="CDD" id="cd19075">
    <property type="entry name" value="AKR_AKR7A1-5"/>
    <property type="match status" value="1"/>
</dbReference>
<reference evidence="4" key="2">
    <citation type="submission" date="2020-02" db="EMBL/GenBank/DDBJ databases">
        <authorList>
            <person name="Gilchrist C.L.M."/>
            <person name="Chooi Y.-H."/>
        </authorList>
    </citation>
    <scope>NUCLEOTIDE SEQUENCE</scope>
    <source>
        <strain evidence="4">MST-FP2251</strain>
    </source>
</reference>
<dbReference type="Gene3D" id="3.20.20.100">
    <property type="entry name" value="NADP-dependent oxidoreductase domain"/>
    <property type="match status" value="1"/>
</dbReference>
<reference evidence="4" key="1">
    <citation type="journal article" date="2019" name="Beilstein J. Org. Chem.">
        <title>Nanangenines: drimane sesquiterpenoids as the dominant metabolite cohort of a novel Australian fungus, Aspergillus nanangensis.</title>
        <authorList>
            <person name="Lacey H.J."/>
            <person name="Gilchrist C.L.M."/>
            <person name="Crombie A."/>
            <person name="Kalaitzis J.A."/>
            <person name="Vuong D."/>
            <person name="Rutledge P.J."/>
            <person name="Turner P."/>
            <person name="Pitt J.I."/>
            <person name="Lacey E."/>
            <person name="Chooi Y.H."/>
            <person name="Piggott A.M."/>
        </authorList>
    </citation>
    <scope>NUCLEOTIDE SEQUENCE</scope>
    <source>
        <strain evidence="4">MST-FP2251</strain>
    </source>
</reference>
<protein>
    <recommendedName>
        <fullName evidence="3">NADP-dependent oxidoreductase domain-containing protein</fullName>
    </recommendedName>
</protein>
<dbReference type="PANTHER" id="PTHR43364:SF4">
    <property type="entry name" value="NAD(P)-LINKED OXIDOREDUCTASE SUPERFAMILY PROTEIN"/>
    <property type="match status" value="1"/>
</dbReference>
<evidence type="ECO:0000256" key="1">
    <source>
        <dbReference type="ARBA" id="ARBA00023002"/>
    </source>
</evidence>
<evidence type="ECO:0000259" key="3">
    <source>
        <dbReference type="Pfam" id="PF00248"/>
    </source>
</evidence>
<dbReference type="Pfam" id="PF00248">
    <property type="entry name" value="Aldo_ket_red"/>
    <property type="match status" value="1"/>
</dbReference>
<name>A0AAD4GZI0_ASPNN</name>
<dbReference type="Proteomes" id="UP001194746">
    <property type="component" value="Unassembled WGS sequence"/>
</dbReference>
<feature type="domain" description="NADP-dependent oxidoreductase" evidence="3">
    <location>
        <begin position="11"/>
        <end position="326"/>
    </location>
</feature>
<dbReference type="InterPro" id="IPR036812">
    <property type="entry name" value="NAD(P)_OxRdtase_dom_sf"/>
</dbReference>
<dbReference type="InterPro" id="IPR050523">
    <property type="entry name" value="AKR_Detox_Biosynth"/>
</dbReference>
<evidence type="ECO:0000313" key="5">
    <source>
        <dbReference type="Proteomes" id="UP001194746"/>
    </source>
</evidence>
<proteinExistence type="inferred from homology"/>
<sequence>MPSSQSALPAILGTMTIGNEGAEGIRTTRLEDVEALFDVFQAYGHTEVDSARIYGLGSTEPLLAQAQWQERGLIMQTKLYPTYGRAMGAVDTMYYTHKPEDLRRGLMDSLDALGASKIDLWYLHGPDRKTPMEETLRGINQLHQEGYFARWGISNYTSWEVAQICEICQRNGWVKPSVYQGIYSALHRAVEPELFPCLRAYGLAFFAYQPLAGGFLSSRYHRDGDNPSEAGSRFDPQRWQGSLMRGKYFNDSYFDALDVIRPVAQKYGLTEAECAFRWLCHHSEMSKEQGDAIIIGASSRAQLENNLSDMEKDALPEEMVQAMDDAWLRVKGTVSKYFH</sequence>
<keyword evidence="1" id="KW-0560">Oxidoreductase</keyword>
<dbReference type="GO" id="GO:0016491">
    <property type="term" value="F:oxidoreductase activity"/>
    <property type="evidence" value="ECO:0007669"/>
    <property type="project" value="UniProtKB-KW"/>
</dbReference>
<dbReference type="EMBL" id="VCAU01000002">
    <property type="protein sequence ID" value="KAF9895092.1"/>
    <property type="molecule type" value="Genomic_DNA"/>
</dbReference>
<comment type="similarity">
    <text evidence="2">Belongs to the aldo/keto reductase family. Aldo/keto reductase 2 subfamily.</text>
</comment>
<dbReference type="PANTHER" id="PTHR43364">
    <property type="entry name" value="NADH-SPECIFIC METHYLGLYOXAL REDUCTASE-RELATED"/>
    <property type="match status" value="1"/>
</dbReference>
<dbReference type="SUPFAM" id="SSF51430">
    <property type="entry name" value="NAD(P)-linked oxidoreductase"/>
    <property type="match status" value="1"/>
</dbReference>
<evidence type="ECO:0000256" key="2">
    <source>
        <dbReference type="ARBA" id="ARBA00038157"/>
    </source>
</evidence>
<dbReference type="AlphaFoldDB" id="A0AAD4GZI0"/>
<evidence type="ECO:0000313" key="4">
    <source>
        <dbReference type="EMBL" id="KAF9895092.1"/>
    </source>
</evidence>
<organism evidence="4 5">
    <name type="scientific">Aspergillus nanangensis</name>
    <dbReference type="NCBI Taxonomy" id="2582783"/>
    <lineage>
        <taxon>Eukaryota</taxon>
        <taxon>Fungi</taxon>
        <taxon>Dikarya</taxon>
        <taxon>Ascomycota</taxon>
        <taxon>Pezizomycotina</taxon>
        <taxon>Eurotiomycetes</taxon>
        <taxon>Eurotiomycetidae</taxon>
        <taxon>Eurotiales</taxon>
        <taxon>Aspergillaceae</taxon>
        <taxon>Aspergillus</taxon>
        <taxon>Aspergillus subgen. Circumdati</taxon>
    </lineage>
</organism>
<comment type="caution">
    <text evidence="4">The sequence shown here is derived from an EMBL/GenBank/DDBJ whole genome shotgun (WGS) entry which is preliminary data.</text>
</comment>
<accession>A0AAD4GZI0</accession>
<gene>
    <name evidence="4" type="ORF">FE257_004721</name>
</gene>
<keyword evidence="5" id="KW-1185">Reference proteome</keyword>
<dbReference type="InterPro" id="IPR023210">
    <property type="entry name" value="NADP_OxRdtase_dom"/>
</dbReference>